<dbReference type="Gene3D" id="3.40.50.1000">
    <property type="entry name" value="HAD superfamily/HAD-like"/>
    <property type="match status" value="1"/>
</dbReference>
<evidence type="ECO:0000256" key="3">
    <source>
        <dbReference type="ARBA" id="ARBA00022490"/>
    </source>
</evidence>
<dbReference type="GO" id="GO:0005975">
    <property type="term" value="P:carbohydrate metabolic process"/>
    <property type="evidence" value="ECO:0007669"/>
    <property type="project" value="InterPro"/>
</dbReference>
<dbReference type="NCBIfam" id="TIGR01656">
    <property type="entry name" value="Histidinol-ppas"/>
    <property type="match status" value="1"/>
</dbReference>
<keyword evidence="4" id="KW-0479">Metal-binding</keyword>
<dbReference type="GO" id="GO:0046872">
    <property type="term" value="F:metal ion binding"/>
    <property type="evidence" value="ECO:0007669"/>
    <property type="project" value="UniProtKB-KW"/>
</dbReference>
<reference evidence="8 9" key="1">
    <citation type="submission" date="2016-10" db="EMBL/GenBank/DDBJ databases">
        <authorList>
            <person name="de Groot N.N."/>
        </authorList>
    </citation>
    <scope>NUCLEOTIDE SEQUENCE [LARGE SCALE GENOMIC DNA]</scope>
    <source>
        <strain evidence="8 9">DSM 8423</strain>
    </source>
</reference>
<dbReference type="GO" id="GO:0016791">
    <property type="term" value="F:phosphatase activity"/>
    <property type="evidence" value="ECO:0007669"/>
    <property type="project" value="InterPro"/>
</dbReference>
<dbReference type="STRING" id="43775.SAMN04489760_1474"/>
<dbReference type="OrthoDB" id="9814110at2"/>
<dbReference type="InterPro" id="IPR006543">
    <property type="entry name" value="Histidinol-phos"/>
</dbReference>
<dbReference type="Proteomes" id="UP000198744">
    <property type="component" value="Unassembled WGS sequence"/>
</dbReference>
<evidence type="ECO:0000256" key="2">
    <source>
        <dbReference type="ARBA" id="ARBA00005628"/>
    </source>
</evidence>
<evidence type="ECO:0000313" key="8">
    <source>
        <dbReference type="EMBL" id="SEM78350.1"/>
    </source>
</evidence>
<dbReference type="Pfam" id="PF13242">
    <property type="entry name" value="Hydrolase_like"/>
    <property type="match status" value="1"/>
</dbReference>
<organism evidence="8 9">
    <name type="scientific">Syntrophus gentianae</name>
    <dbReference type="NCBI Taxonomy" id="43775"/>
    <lineage>
        <taxon>Bacteria</taxon>
        <taxon>Pseudomonadati</taxon>
        <taxon>Thermodesulfobacteriota</taxon>
        <taxon>Syntrophia</taxon>
        <taxon>Syntrophales</taxon>
        <taxon>Syntrophaceae</taxon>
        <taxon>Syntrophus</taxon>
    </lineage>
</organism>
<evidence type="ECO:0000256" key="7">
    <source>
        <dbReference type="ARBA" id="ARBA00031828"/>
    </source>
</evidence>
<dbReference type="CDD" id="cd07503">
    <property type="entry name" value="HAD_HisB-N"/>
    <property type="match status" value="1"/>
</dbReference>
<gene>
    <name evidence="8" type="ORF">SAMN04489760_1474</name>
</gene>
<evidence type="ECO:0000256" key="6">
    <source>
        <dbReference type="ARBA" id="ARBA00023277"/>
    </source>
</evidence>
<dbReference type="EMBL" id="FOBS01000047">
    <property type="protein sequence ID" value="SEM78350.1"/>
    <property type="molecule type" value="Genomic_DNA"/>
</dbReference>
<dbReference type="PANTHER" id="PTHR42891">
    <property type="entry name" value="D-GLYCERO-BETA-D-MANNO-HEPTOSE-1,7-BISPHOSPHATE 7-PHOSPHATASE"/>
    <property type="match status" value="1"/>
</dbReference>
<keyword evidence="9" id="KW-1185">Reference proteome</keyword>
<keyword evidence="5" id="KW-0378">Hydrolase</keyword>
<dbReference type="InterPro" id="IPR036412">
    <property type="entry name" value="HAD-like_sf"/>
</dbReference>
<evidence type="ECO:0000256" key="1">
    <source>
        <dbReference type="ARBA" id="ARBA00004496"/>
    </source>
</evidence>
<dbReference type="InterPro" id="IPR004446">
    <property type="entry name" value="Heptose_bisP_phosphatase"/>
</dbReference>
<dbReference type="GO" id="GO:0005737">
    <property type="term" value="C:cytoplasm"/>
    <property type="evidence" value="ECO:0007669"/>
    <property type="project" value="UniProtKB-SubCell"/>
</dbReference>
<evidence type="ECO:0000313" key="9">
    <source>
        <dbReference type="Proteomes" id="UP000198744"/>
    </source>
</evidence>
<evidence type="ECO:0000256" key="5">
    <source>
        <dbReference type="ARBA" id="ARBA00022801"/>
    </source>
</evidence>
<protein>
    <recommendedName>
        <fullName evidence="7">D,D-heptose 1,7-bisphosphate phosphatase</fullName>
    </recommendedName>
</protein>
<keyword evidence="6" id="KW-0119">Carbohydrate metabolism</keyword>
<dbReference type="InterPro" id="IPR023214">
    <property type="entry name" value="HAD_sf"/>
</dbReference>
<sequence>MKKFPAIFLDRDGTLIEEVGYLDRLERLKLFPDSARAIRLINSSGMKAVVATNQSGIARGYFTESVVEMLNDHLQKLLQAQGAQIDRFYYCPHHPTEGLGVYRIACTCRKPEAGMLRQAAEDMNLDLSRSYLIGDKPTDIEAASRAGIKSVLIRSGHLPGQSPDLFLEGRNAGSGPDWVAANLFEAVCWILQDRQS</sequence>
<keyword evidence="3" id="KW-0963">Cytoplasm</keyword>
<name>A0A1H8B5T3_9BACT</name>
<dbReference type="NCBIfam" id="TIGR01662">
    <property type="entry name" value="HAD-SF-IIIA"/>
    <property type="match status" value="1"/>
</dbReference>
<dbReference type="InterPro" id="IPR006549">
    <property type="entry name" value="HAD-SF_hydro_IIIA"/>
</dbReference>
<accession>A0A1H8B5T3</accession>
<comment type="subcellular location">
    <subcellularLocation>
        <location evidence="1">Cytoplasm</location>
    </subcellularLocation>
</comment>
<dbReference type="PANTHER" id="PTHR42891:SF1">
    <property type="entry name" value="D-GLYCERO-BETA-D-MANNO-HEPTOSE-1,7-BISPHOSPHATE 7-PHOSPHATASE"/>
    <property type="match status" value="1"/>
</dbReference>
<dbReference type="SUPFAM" id="SSF56784">
    <property type="entry name" value="HAD-like"/>
    <property type="match status" value="1"/>
</dbReference>
<dbReference type="RefSeq" id="WP_093884878.1">
    <property type="nucleotide sequence ID" value="NZ_FOBS01000047.1"/>
</dbReference>
<evidence type="ECO:0000256" key="4">
    <source>
        <dbReference type="ARBA" id="ARBA00022723"/>
    </source>
</evidence>
<proteinExistence type="inferred from homology"/>
<comment type="similarity">
    <text evidence="2">Belongs to the GmhB family.</text>
</comment>
<dbReference type="AlphaFoldDB" id="A0A1H8B5T3"/>